<dbReference type="AlphaFoldDB" id="A0A5N5HSX6"/>
<name>A0A5N5HSX6_9ROSA</name>
<proteinExistence type="predicted"/>
<organism evidence="1 2">
    <name type="scientific">Pyrus ussuriensis x Pyrus communis</name>
    <dbReference type="NCBI Taxonomy" id="2448454"/>
    <lineage>
        <taxon>Eukaryota</taxon>
        <taxon>Viridiplantae</taxon>
        <taxon>Streptophyta</taxon>
        <taxon>Embryophyta</taxon>
        <taxon>Tracheophyta</taxon>
        <taxon>Spermatophyta</taxon>
        <taxon>Magnoliopsida</taxon>
        <taxon>eudicotyledons</taxon>
        <taxon>Gunneridae</taxon>
        <taxon>Pentapetalae</taxon>
        <taxon>rosids</taxon>
        <taxon>fabids</taxon>
        <taxon>Rosales</taxon>
        <taxon>Rosaceae</taxon>
        <taxon>Amygdaloideae</taxon>
        <taxon>Maleae</taxon>
        <taxon>Pyrus</taxon>
    </lineage>
</organism>
<reference evidence="1 2" key="3">
    <citation type="submission" date="2019-11" db="EMBL/GenBank/DDBJ databases">
        <title>A de novo genome assembly of a pear dwarfing rootstock.</title>
        <authorList>
            <person name="Wang F."/>
            <person name="Wang J."/>
            <person name="Li S."/>
            <person name="Zhang Y."/>
            <person name="Fang M."/>
            <person name="Ma L."/>
            <person name="Zhao Y."/>
            <person name="Jiang S."/>
        </authorList>
    </citation>
    <scope>NUCLEOTIDE SEQUENCE [LARGE SCALE GENOMIC DNA]</scope>
    <source>
        <strain evidence="1">S2</strain>
        <tissue evidence="1">Leaf</tissue>
    </source>
</reference>
<reference evidence="2" key="2">
    <citation type="submission" date="2019-10" db="EMBL/GenBank/DDBJ databases">
        <title>A de novo genome assembly of a pear dwarfing rootstock.</title>
        <authorList>
            <person name="Wang F."/>
            <person name="Wang J."/>
            <person name="Li S."/>
            <person name="Zhang Y."/>
            <person name="Fang M."/>
            <person name="Ma L."/>
            <person name="Zhao Y."/>
            <person name="Jiang S."/>
        </authorList>
    </citation>
    <scope>NUCLEOTIDE SEQUENCE [LARGE SCALE GENOMIC DNA]</scope>
</reference>
<comment type="caution">
    <text evidence="1">The sequence shown here is derived from an EMBL/GenBank/DDBJ whole genome shotgun (WGS) entry which is preliminary data.</text>
</comment>
<reference evidence="1 2" key="1">
    <citation type="submission" date="2019-09" db="EMBL/GenBank/DDBJ databases">
        <authorList>
            <person name="Ou C."/>
        </authorList>
    </citation>
    <scope>NUCLEOTIDE SEQUENCE [LARGE SCALE GENOMIC DNA]</scope>
    <source>
        <strain evidence="1">S2</strain>
        <tissue evidence="1">Leaf</tissue>
    </source>
</reference>
<protein>
    <submittedName>
        <fullName evidence="1">Uncharacterized protein</fullName>
    </submittedName>
</protein>
<dbReference type="OrthoDB" id="1665692at2759"/>
<evidence type="ECO:0000313" key="1">
    <source>
        <dbReference type="EMBL" id="KAB2630976.1"/>
    </source>
</evidence>
<dbReference type="EMBL" id="SMOL01000143">
    <property type="protein sequence ID" value="KAB2630976.1"/>
    <property type="molecule type" value="Genomic_DNA"/>
</dbReference>
<accession>A0A5N5HSX6</accession>
<sequence length="116" mass="13586">MKTAKVTRTTNDLLKITWDPRHLADTTKEQHSALMYDIGTIVRSHCSFQWKSWRAVSAEVKVGVRHELSTKYIHELFSGRFTQWKSNFHKHYKKYEDPEVALAVGCPKELVNRPED</sequence>
<evidence type="ECO:0000313" key="2">
    <source>
        <dbReference type="Proteomes" id="UP000327157"/>
    </source>
</evidence>
<gene>
    <name evidence="1" type="ORF">D8674_008495</name>
</gene>
<dbReference type="Proteomes" id="UP000327157">
    <property type="component" value="Chromosome 12"/>
</dbReference>
<keyword evidence="2" id="KW-1185">Reference proteome</keyword>